<comment type="caution">
    <text evidence="1">The sequence shown here is derived from an EMBL/GenBank/DDBJ whole genome shotgun (WGS) entry which is preliminary data.</text>
</comment>
<dbReference type="AlphaFoldDB" id="A0A218WPM2"/>
<organism evidence="1 2">
    <name type="scientific">Punica granatum</name>
    <name type="common">Pomegranate</name>
    <dbReference type="NCBI Taxonomy" id="22663"/>
    <lineage>
        <taxon>Eukaryota</taxon>
        <taxon>Viridiplantae</taxon>
        <taxon>Streptophyta</taxon>
        <taxon>Embryophyta</taxon>
        <taxon>Tracheophyta</taxon>
        <taxon>Spermatophyta</taxon>
        <taxon>Magnoliopsida</taxon>
        <taxon>eudicotyledons</taxon>
        <taxon>Gunneridae</taxon>
        <taxon>Pentapetalae</taxon>
        <taxon>rosids</taxon>
        <taxon>malvids</taxon>
        <taxon>Myrtales</taxon>
        <taxon>Lythraceae</taxon>
        <taxon>Punica</taxon>
    </lineage>
</organism>
<protein>
    <submittedName>
        <fullName evidence="1">Uncharacterized protein</fullName>
    </submittedName>
</protein>
<gene>
    <name evidence="1" type="ORF">CDL15_Pgr005132</name>
</gene>
<name>A0A218WPM2_PUNGR</name>
<evidence type="ECO:0000313" key="1">
    <source>
        <dbReference type="EMBL" id="OWM74553.1"/>
    </source>
</evidence>
<reference evidence="2" key="1">
    <citation type="journal article" date="2017" name="Plant J.">
        <title>The pomegranate (Punica granatum L.) genome and the genomics of punicalagin biosynthesis.</title>
        <authorList>
            <person name="Qin G."/>
            <person name="Xu C."/>
            <person name="Ming R."/>
            <person name="Tang H."/>
            <person name="Guyot R."/>
            <person name="Kramer E.M."/>
            <person name="Hu Y."/>
            <person name="Yi X."/>
            <person name="Qi Y."/>
            <person name="Xu X."/>
            <person name="Gao Z."/>
            <person name="Pan H."/>
            <person name="Jian J."/>
            <person name="Tian Y."/>
            <person name="Yue Z."/>
            <person name="Xu Y."/>
        </authorList>
    </citation>
    <scope>NUCLEOTIDE SEQUENCE [LARGE SCALE GENOMIC DNA]</scope>
    <source>
        <strain evidence="2">cv. Dabenzi</strain>
    </source>
</reference>
<dbReference type="EMBL" id="MTKT01003711">
    <property type="protein sequence ID" value="OWM74553.1"/>
    <property type="molecule type" value="Genomic_DNA"/>
</dbReference>
<proteinExistence type="predicted"/>
<sequence length="80" mass="9177">MAPRKLMIQEPKEVARFDGAAANPNLEKQPMVYTGSKARRVVAQEESAIDVTELVEWMLALEILQEHNDDKKGELIWIER</sequence>
<evidence type="ECO:0000313" key="2">
    <source>
        <dbReference type="Proteomes" id="UP000197138"/>
    </source>
</evidence>
<dbReference type="Proteomes" id="UP000197138">
    <property type="component" value="Unassembled WGS sequence"/>
</dbReference>
<accession>A0A218WPM2</accession>